<dbReference type="SUPFAM" id="SSF51735">
    <property type="entry name" value="NAD(P)-binding Rossmann-fold domains"/>
    <property type="match status" value="1"/>
</dbReference>
<feature type="domain" description="NmrA-like" evidence="1">
    <location>
        <begin position="3"/>
        <end position="222"/>
    </location>
</feature>
<dbReference type="Gene3D" id="3.40.50.720">
    <property type="entry name" value="NAD(P)-binding Rossmann-like Domain"/>
    <property type="match status" value="1"/>
</dbReference>
<dbReference type="PANTHER" id="PTHR43162">
    <property type="match status" value="1"/>
</dbReference>
<proteinExistence type="predicted"/>
<name>A0AA44Z1D1_XANCM</name>
<dbReference type="InterPro" id="IPR008030">
    <property type="entry name" value="NmrA-like"/>
</dbReference>
<evidence type="ECO:0000313" key="3">
    <source>
        <dbReference type="Proteomes" id="UP000251513"/>
    </source>
</evidence>
<protein>
    <submittedName>
        <fullName evidence="2">NmrA family transcriptional regulator</fullName>
    </submittedName>
</protein>
<evidence type="ECO:0000259" key="1">
    <source>
        <dbReference type="Pfam" id="PF05368"/>
    </source>
</evidence>
<organism evidence="2 3">
    <name type="scientific">Xanthomonas campestris pv. malvacearum</name>
    <dbReference type="NCBI Taxonomy" id="86040"/>
    <lineage>
        <taxon>Bacteria</taxon>
        <taxon>Pseudomonadati</taxon>
        <taxon>Pseudomonadota</taxon>
        <taxon>Gammaproteobacteria</taxon>
        <taxon>Lysobacterales</taxon>
        <taxon>Lysobacteraceae</taxon>
        <taxon>Xanthomonas</taxon>
    </lineage>
</organism>
<dbReference type="Pfam" id="PF05368">
    <property type="entry name" value="NmrA"/>
    <property type="match status" value="1"/>
</dbReference>
<evidence type="ECO:0000313" key="2">
    <source>
        <dbReference type="EMBL" id="PUE92971.1"/>
    </source>
</evidence>
<dbReference type="Gene3D" id="3.90.25.10">
    <property type="entry name" value="UDP-galactose 4-epimerase, domain 1"/>
    <property type="match status" value="1"/>
</dbReference>
<comment type="caution">
    <text evidence="2">The sequence shown here is derived from an EMBL/GenBank/DDBJ whole genome shotgun (WGS) entry which is preliminary data.</text>
</comment>
<accession>A0AA44Z1D1</accession>
<dbReference type="EMBL" id="PYJH01000025">
    <property type="protein sequence ID" value="PUE92971.1"/>
    <property type="molecule type" value="Genomic_DNA"/>
</dbReference>
<dbReference type="InterPro" id="IPR051604">
    <property type="entry name" value="Ergot_Alk_Oxidoreductase"/>
</dbReference>
<gene>
    <name evidence="2" type="ORF">C7T86_12660</name>
</gene>
<sequence length="289" mass="31121">MSILVTGATGTVGSLVTQGLADAGAQVKALIRQHGKRPFPAGVTEVVADLTDVASMRAALASVRTLFLLNAVTPDEVTQALIALNLAKEAGVERIVYLSVIHADTYTNVPHFTGKHTVERMIESLEIPATILRPAYFMQNEGMVQQTITDYDVYPMPIGAQGIAMIDARDIADIAVVELLRRDRADGPLPRVTLELVGPRALTGTDVAKVWSAALGREIAYAGDDVAAFEAQLAKYGPSWLAYDMRLMMSGIQRFGMHAAEGTVAKLQAILGRPLRTYEDFVREATAKA</sequence>
<dbReference type="Proteomes" id="UP000251513">
    <property type="component" value="Unassembled WGS sequence"/>
</dbReference>
<dbReference type="RefSeq" id="WP_005912491.1">
    <property type="nucleotide sequence ID" value="NZ_CP013004.1"/>
</dbReference>
<dbReference type="InterPro" id="IPR036291">
    <property type="entry name" value="NAD(P)-bd_dom_sf"/>
</dbReference>
<dbReference type="PANTHER" id="PTHR43162:SF1">
    <property type="entry name" value="PRESTALK A DIFFERENTIATION PROTEIN A"/>
    <property type="match status" value="1"/>
</dbReference>
<dbReference type="AlphaFoldDB" id="A0AA44Z1D1"/>
<reference evidence="2 3" key="1">
    <citation type="submission" date="2018-03" db="EMBL/GenBank/DDBJ databases">
        <title>Sequencing of reference strains of Xanthomonas.</title>
        <authorList>
            <person name="Studholme D.J."/>
            <person name="Vicente J."/>
            <person name="Sarris P."/>
        </authorList>
    </citation>
    <scope>NUCLEOTIDE SEQUENCE [LARGE SCALE GENOMIC DNA]</scope>
    <source>
        <strain evidence="2 3">WHRI 5232</strain>
    </source>
</reference>